<feature type="compositionally biased region" description="Polar residues" evidence="6">
    <location>
        <begin position="1"/>
        <end position="17"/>
    </location>
</feature>
<evidence type="ECO:0000313" key="8">
    <source>
        <dbReference type="EMBL" id="GAO46833.1"/>
    </source>
</evidence>
<evidence type="ECO:0000313" key="9">
    <source>
        <dbReference type="Proteomes" id="UP000033140"/>
    </source>
</evidence>
<dbReference type="SUPFAM" id="SSF50249">
    <property type="entry name" value="Nucleic acid-binding proteins"/>
    <property type="match status" value="1"/>
</dbReference>
<reference evidence="8 9" key="1">
    <citation type="journal article" date="2011" name="J. Gen. Appl. Microbiol.">
        <title>Draft genome sequencing of the enigmatic yeast Saitoella complicata.</title>
        <authorList>
            <person name="Nishida H."/>
            <person name="Hamamoto M."/>
            <person name="Sugiyama J."/>
        </authorList>
    </citation>
    <scope>NUCLEOTIDE SEQUENCE [LARGE SCALE GENOMIC DNA]</scope>
    <source>
        <strain evidence="8 9">NRRL Y-17804</strain>
    </source>
</reference>
<reference evidence="8 9" key="2">
    <citation type="journal article" date="2014" name="J. Gen. Appl. Microbiol.">
        <title>The early diverging ascomycetous budding yeast Saitoella complicata has three histone deacetylases belonging to the Clr6, Hos2, and Rpd3 lineages.</title>
        <authorList>
            <person name="Nishida H."/>
            <person name="Matsumoto T."/>
            <person name="Kondo S."/>
            <person name="Hamamoto M."/>
            <person name="Yoshikawa H."/>
        </authorList>
    </citation>
    <scope>NUCLEOTIDE SEQUENCE [LARGE SCALE GENOMIC DNA]</scope>
    <source>
        <strain evidence="8 9">NRRL Y-17804</strain>
    </source>
</reference>
<dbReference type="InterPro" id="IPR014892">
    <property type="entry name" value="RPA_C"/>
</dbReference>
<dbReference type="Pfam" id="PF08784">
    <property type="entry name" value="RPA_C"/>
    <property type="match status" value="1"/>
</dbReference>
<keyword evidence="5" id="KW-0539">Nucleus</keyword>
<evidence type="ECO:0000256" key="3">
    <source>
        <dbReference type="ARBA" id="ARBA00022705"/>
    </source>
</evidence>
<dbReference type="PANTHER" id="PTHR13989">
    <property type="entry name" value="REPLICATION PROTEIN A-RELATED"/>
    <property type="match status" value="1"/>
</dbReference>
<dbReference type="OrthoDB" id="25571at2759"/>
<comment type="subcellular location">
    <subcellularLocation>
        <location evidence="1">Nucleus</location>
    </subcellularLocation>
</comment>
<evidence type="ECO:0000256" key="4">
    <source>
        <dbReference type="ARBA" id="ARBA00023125"/>
    </source>
</evidence>
<evidence type="ECO:0000256" key="2">
    <source>
        <dbReference type="ARBA" id="ARBA00007815"/>
    </source>
</evidence>
<dbReference type="RefSeq" id="XP_019025062.1">
    <property type="nucleotide sequence ID" value="XM_019170303.1"/>
</dbReference>
<dbReference type="Gene3D" id="1.10.10.10">
    <property type="entry name" value="Winged helix-like DNA-binding domain superfamily/Winged helix DNA-binding domain"/>
    <property type="match status" value="1"/>
</dbReference>
<dbReference type="GO" id="GO:0006260">
    <property type="term" value="P:DNA replication"/>
    <property type="evidence" value="ECO:0007669"/>
    <property type="project" value="UniProtKB-KW"/>
</dbReference>
<dbReference type="AlphaFoldDB" id="A0A0E9NAJ2"/>
<dbReference type="InterPro" id="IPR036390">
    <property type="entry name" value="WH_DNA-bd_sf"/>
</dbReference>
<keyword evidence="9" id="KW-1185">Reference proteome</keyword>
<proteinExistence type="inferred from homology"/>
<accession>A0A0E9NAJ2</accession>
<dbReference type="EMBL" id="BACD03000006">
    <property type="protein sequence ID" value="GAO46833.1"/>
    <property type="molecule type" value="Genomic_DNA"/>
</dbReference>
<organism evidence="8 9">
    <name type="scientific">Saitoella complicata (strain BCRC 22490 / CBS 7301 / JCM 7358 / NBRC 10748 / NRRL Y-17804)</name>
    <dbReference type="NCBI Taxonomy" id="698492"/>
    <lineage>
        <taxon>Eukaryota</taxon>
        <taxon>Fungi</taxon>
        <taxon>Dikarya</taxon>
        <taxon>Ascomycota</taxon>
        <taxon>Taphrinomycotina</taxon>
        <taxon>Taphrinomycotina incertae sedis</taxon>
        <taxon>Saitoella</taxon>
    </lineage>
</organism>
<dbReference type="GO" id="GO:0000724">
    <property type="term" value="P:double-strand break repair via homologous recombination"/>
    <property type="evidence" value="ECO:0007669"/>
    <property type="project" value="TreeGrafter"/>
</dbReference>
<comment type="caution">
    <text evidence="8">The sequence shown here is derived from an EMBL/GenBank/DDBJ whole genome shotgun (WGS) entry which is preliminary data.</text>
</comment>
<keyword evidence="3" id="KW-0235">DNA replication</keyword>
<dbReference type="Gene3D" id="2.40.50.140">
    <property type="entry name" value="Nucleic acid-binding proteins"/>
    <property type="match status" value="1"/>
</dbReference>
<dbReference type="InterPro" id="IPR036388">
    <property type="entry name" value="WH-like_DNA-bd_sf"/>
</dbReference>
<evidence type="ECO:0000256" key="6">
    <source>
        <dbReference type="SAM" id="MobiDB-lite"/>
    </source>
</evidence>
<dbReference type="STRING" id="698492.A0A0E9NAJ2"/>
<feature type="compositionally biased region" description="Gly residues" evidence="6">
    <location>
        <begin position="23"/>
        <end position="46"/>
    </location>
</feature>
<dbReference type="OMA" id="SFGNKRY"/>
<protein>
    <recommendedName>
        <fullName evidence="7">Replication protein A C-terminal domain-containing protein</fullName>
    </recommendedName>
</protein>
<gene>
    <name evidence="8" type="ORF">G7K_1051-t1</name>
</gene>
<dbReference type="GO" id="GO:0006289">
    <property type="term" value="P:nucleotide-excision repair"/>
    <property type="evidence" value="ECO:0007669"/>
    <property type="project" value="TreeGrafter"/>
</dbReference>
<dbReference type="SUPFAM" id="SSF46785">
    <property type="entry name" value="Winged helix' DNA-binding domain"/>
    <property type="match status" value="1"/>
</dbReference>
<dbReference type="CDD" id="cd04478">
    <property type="entry name" value="RPA2_DBD_D"/>
    <property type="match status" value="1"/>
</dbReference>
<evidence type="ECO:0000256" key="5">
    <source>
        <dbReference type="ARBA" id="ARBA00023242"/>
    </source>
</evidence>
<dbReference type="InterPro" id="IPR040260">
    <property type="entry name" value="RFA2-like"/>
</dbReference>
<feature type="region of interest" description="Disordered" evidence="6">
    <location>
        <begin position="1"/>
        <end position="51"/>
    </location>
</feature>
<dbReference type="InterPro" id="IPR012340">
    <property type="entry name" value="NA-bd_OB-fold"/>
</dbReference>
<name>A0A0E9NAJ2_SAICN</name>
<reference evidence="8 9" key="3">
    <citation type="journal article" date="2015" name="Genome Announc.">
        <title>Draft Genome Sequence of the Archiascomycetous Yeast Saitoella complicata.</title>
        <authorList>
            <person name="Yamauchi K."/>
            <person name="Kondo S."/>
            <person name="Hamamoto M."/>
            <person name="Takahashi Y."/>
            <person name="Ogura Y."/>
            <person name="Hayashi T."/>
            <person name="Nishida H."/>
        </authorList>
    </citation>
    <scope>NUCLEOTIDE SEQUENCE [LARGE SCALE GENOMIC DNA]</scope>
    <source>
        <strain evidence="8 9">NRRL Y-17804</strain>
    </source>
</reference>
<dbReference type="Proteomes" id="UP000033140">
    <property type="component" value="Unassembled WGS sequence"/>
</dbReference>
<dbReference type="GO" id="GO:0035861">
    <property type="term" value="C:site of double-strand break"/>
    <property type="evidence" value="ECO:0007669"/>
    <property type="project" value="TreeGrafter"/>
</dbReference>
<sequence length="283" mass="30252">MNSYTSNYNPYQQTSYGGNAAPDGGGFMQGGGFGSPGMGGSPGSGGRTRSANTLRPVTIKQILDAQQPHPDADFRIDNADIGQITFVAAIRNVSLQSTNVTFRMEDGTGLLEAKQWLDAGAEGAGGNKFEGWTDTYARVTGQLKSFGQRRHVSVSHIRQVTDMHEVLYHLLEATSVHLYFTRGPHQPTSANQAAAGAGGQQAYGHNPLDAQLAGYNLSPALRQIMAVIHAAPDTNEGIHVRNLVQMCPPGLVPDMGEAIEQLMGEGLLYTTIDDEHVKSTVQT</sequence>
<comment type="similarity">
    <text evidence="2">Belongs to the replication factor A protein 2 family.</text>
</comment>
<feature type="domain" description="Replication protein A C-terminal" evidence="7">
    <location>
        <begin position="177"/>
        <end position="275"/>
    </location>
</feature>
<dbReference type="GO" id="GO:0003697">
    <property type="term" value="F:single-stranded DNA binding"/>
    <property type="evidence" value="ECO:0007669"/>
    <property type="project" value="TreeGrafter"/>
</dbReference>
<dbReference type="PIRSF" id="PIRSF036949">
    <property type="entry name" value="RPA32"/>
    <property type="match status" value="1"/>
</dbReference>
<dbReference type="InterPro" id="IPR014646">
    <property type="entry name" value="Rfa2/RPA32"/>
</dbReference>
<dbReference type="PANTHER" id="PTHR13989:SF16">
    <property type="entry name" value="REPLICATION PROTEIN A2"/>
    <property type="match status" value="1"/>
</dbReference>
<dbReference type="GO" id="GO:0000781">
    <property type="term" value="C:chromosome, telomeric region"/>
    <property type="evidence" value="ECO:0007669"/>
    <property type="project" value="TreeGrafter"/>
</dbReference>
<dbReference type="GO" id="GO:0005662">
    <property type="term" value="C:DNA replication factor A complex"/>
    <property type="evidence" value="ECO:0007669"/>
    <property type="project" value="TreeGrafter"/>
</dbReference>
<keyword evidence="4" id="KW-0238">DNA-binding</keyword>
<evidence type="ECO:0000259" key="7">
    <source>
        <dbReference type="Pfam" id="PF08784"/>
    </source>
</evidence>
<evidence type="ECO:0000256" key="1">
    <source>
        <dbReference type="ARBA" id="ARBA00004123"/>
    </source>
</evidence>